<evidence type="ECO:0000313" key="2">
    <source>
        <dbReference type="EMBL" id="SEQ89182.1"/>
    </source>
</evidence>
<dbReference type="EMBL" id="FOEH01000007">
    <property type="protein sequence ID" value="SEQ89182.1"/>
    <property type="molecule type" value="Genomic_DNA"/>
</dbReference>
<feature type="transmembrane region" description="Helical" evidence="1">
    <location>
        <begin position="7"/>
        <end position="31"/>
    </location>
</feature>
<keyword evidence="1" id="KW-0472">Membrane</keyword>
<evidence type="ECO:0000313" key="3">
    <source>
        <dbReference type="Proteomes" id="UP000198733"/>
    </source>
</evidence>
<comment type="caution">
    <text evidence="2">The sequence shown here is derived from an EMBL/GenBank/DDBJ whole genome shotgun (WGS) entry which is preliminary data.</text>
</comment>
<keyword evidence="3" id="KW-1185">Reference proteome</keyword>
<dbReference type="Proteomes" id="UP000198733">
    <property type="component" value="Unassembled WGS sequence"/>
</dbReference>
<accession>A0A1H9JQS1</accession>
<protein>
    <submittedName>
        <fullName evidence="2">Uncharacterized protein</fullName>
    </submittedName>
</protein>
<name>A0A1H9JQS1_9BACI</name>
<gene>
    <name evidence="2" type="ORF">SAMN05216232_3593</name>
</gene>
<evidence type="ECO:0000256" key="1">
    <source>
        <dbReference type="SAM" id="Phobius"/>
    </source>
</evidence>
<keyword evidence="1" id="KW-1133">Transmembrane helix</keyword>
<sequence length="48" mass="5270">MKNKLDVIIALLIASTILSSIFSIIMLVLTIKHDFKVTGGSLLKKINN</sequence>
<organism evidence="2 3">
    <name type="scientific">Virgibacillus subterraneus</name>
    <dbReference type="NCBI Taxonomy" id="621109"/>
    <lineage>
        <taxon>Bacteria</taxon>
        <taxon>Bacillati</taxon>
        <taxon>Bacillota</taxon>
        <taxon>Bacilli</taxon>
        <taxon>Bacillales</taxon>
        <taxon>Bacillaceae</taxon>
        <taxon>Virgibacillus</taxon>
    </lineage>
</organism>
<reference evidence="2 3" key="1">
    <citation type="submission" date="2016-10" db="EMBL/GenBank/DDBJ databases">
        <authorList>
            <person name="Varghese N."/>
            <person name="Submissions S."/>
        </authorList>
    </citation>
    <scope>NUCLEOTIDE SEQUENCE [LARGE SCALE GENOMIC DNA]</scope>
    <source>
        <strain evidence="2 3">CGMCC 1.7734</strain>
    </source>
</reference>
<proteinExistence type="predicted"/>
<keyword evidence="1" id="KW-0812">Transmembrane</keyword>